<dbReference type="Pfam" id="PF21694">
    <property type="entry name" value="DNA_pol3_delta_C"/>
    <property type="match status" value="1"/>
</dbReference>
<proteinExistence type="inferred from homology"/>
<dbReference type="InterPro" id="IPR027417">
    <property type="entry name" value="P-loop_NTPase"/>
</dbReference>
<dbReference type="InterPro" id="IPR008921">
    <property type="entry name" value="DNA_pol3_clamp-load_cplx_C"/>
</dbReference>
<dbReference type="EMBL" id="SMLB01000046">
    <property type="protein sequence ID" value="TDD65848.1"/>
    <property type="molecule type" value="Genomic_DNA"/>
</dbReference>
<evidence type="ECO:0000313" key="10">
    <source>
        <dbReference type="Proteomes" id="UP000295217"/>
    </source>
</evidence>
<keyword evidence="4" id="KW-0235">DNA replication</keyword>
<dbReference type="GO" id="GO:0006261">
    <property type="term" value="P:DNA-templated DNA replication"/>
    <property type="evidence" value="ECO:0007669"/>
    <property type="project" value="TreeGrafter"/>
</dbReference>
<dbReference type="AlphaFoldDB" id="A0A4R5A1T9"/>
<evidence type="ECO:0000313" key="9">
    <source>
        <dbReference type="EMBL" id="TDD65848.1"/>
    </source>
</evidence>
<dbReference type="InterPro" id="IPR048466">
    <property type="entry name" value="DNA_pol3_delta-like_C"/>
</dbReference>
<dbReference type="NCBIfam" id="TIGR01128">
    <property type="entry name" value="holA"/>
    <property type="match status" value="1"/>
</dbReference>
<evidence type="ECO:0000256" key="7">
    <source>
        <dbReference type="ARBA" id="ARBA00049244"/>
    </source>
</evidence>
<organism evidence="9 10">
    <name type="scientific">Jiangella aurantiaca</name>
    <dbReference type="NCBI Taxonomy" id="2530373"/>
    <lineage>
        <taxon>Bacteria</taxon>
        <taxon>Bacillati</taxon>
        <taxon>Actinomycetota</taxon>
        <taxon>Actinomycetes</taxon>
        <taxon>Jiangellales</taxon>
        <taxon>Jiangellaceae</taxon>
        <taxon>Jiangella</taxon>
    </lineage>
</organism>
<dbReference type="OrthoDB" id="8478864at2"/>
<evidence type="ECO:0000259" key="8">
    <source>
        <dbReference type="Pfam" id="PF21694"/>
    </source>
</evidence>
<evidence type="ECO:0000256" key="2">
    <source>
        <dbReference type="ARBA" id="ARBA00022679"/>
    </source>
</evidence>
<keyword evidence="3 9" id="KW-0548">Nucleotidyltransferase</keyword>
<dbReference type="Proteomes" id="UP000295217">
    <property type="component" value="Unassembled WGS sequence"/>
</dbReference>
<reference evidence="9 10" key="1">
    <citation type="submission" date="2019-02" db="EMBL/GenBank/DDBJ databases">
        <title>Draft genome sequences of novel Actinobacteria.</title>
        <authorList>
            <person name="Sahin N."/>
            <person name="Ay H."/>
            <person name="Saygin H."/>
        </authorList>
    </citation>
    <scope>NUCLEOTIDE SEQUENCE [LARGE SCALE GENOMIC DNA]</scope>
    <source>
        <strain evidence="9 10">8K307</strain>
    </source>
</reference>
<evidence type="ECO:0000256" key="3">
    <source>
        <dbReference type="ARBA" id="ARBA00022695"/>
    </source>
</evidence>
<evidence type="ECO:0000256" key="6">
    <source>
        <dbReference type="ARBA" id="ARBA00034754"/>
    </source>
</evidence>
<keyword evidence="5" id="KW-0239">DNA-directed DNA polymerase</keyword>
<evidence type="ECO:0000256" key="4">
    <source>
        <dbReference type="ARBA" id="ARBA00022705"/>
    </source>
</evidence>
<dbReference type="GO" id="GO:0003887">
    <property type="term" value="F:DNA-directed DNA polymerase activity"/>
    <property type="evidence" value="ECO:0007669"/>
    <property type="project" value="UniProtKB-KW"/>
</dbReference>
<evidence type="ECO:0000256" key="5">
    <source>
        <dbReference type="ARBA" id="ARBA00022932"/>
    </source>
</evidence>
<comment type="catalytic activity">
    <reaction evidence="7">
        <text>DNA(n) + a 2'-deoxyribonucleoside 5'-triphosphate = DNA(n+1) + diphosphate</text>
        <dbReference type="Rhea" id="RHEA:22508"/>
        <dbReference type="Rhea" id="RHEA-COMP:17339"/>
        <dbReference type="Rhea" id="RHEA-COMP:17340"/>
        <dbReference type="ChEBI" id="CHEBI:33019"/>
        <dbReference type="ChEBI" id="CHEBI:61560"/>
        <dbReference type="ChEBI" id="CHEBI:173112"/>
        <dbReference type="EC" id="2.7.7.7"/>
    </reaction>
</comment>
<keyword evidence="2 9" id="KW-0808">Transferase</keyword>
<comment type="caution">
    <text evidence="9">The sequence shown here is derived from an EMBL/GenBank/DDBJ whole genome shotgun (WGS) entry which is preliminary data.</text>
</comment>
<dbReference type="EC" id="2.7.7.7" evidence="1"/>
<gene>
    <name evidence="9" type="primary">holA</name>
    <name evidence="9" type="ORF">E1262_23820</name>
</gene>
<name>A0A4R5A1T9_9ACTN</name>
<keyword evidence="10" id="KW-1185">Reference proteome</keyword>
<dbReference type="GO" id="GO:0003677">
    <property type="term" value="F:DNA binding"/>
    <property type="evidence" value="ECO:0007669"/>
    <property type="project" value="InterPro"/>
</dbReference>
<accession>A0A4R5A1T9</accession>
<sequence length="330" mass="34195">MLCGDMAALSTDTLVPVTLVFGPETLLAERAAGAVVRAARAADPDADVSQVSGSELTAGALAEHVSPSLFATRRVLLVNDVQDVSEPVGDVLVGYVTTPIEGIHVVLLHPGGVKGKKLLTALRKAGVHEVPAERLTRPDDQVSFVRAEVRRNGGRIDEAAARQLVEAVGGDLRGLASAAGQLAVDAPDGQVTGQVVAMYFEGRAEVKGWVVADRAVEGRTGEAVEQLRWALETGTDPVLVTGALATSLRSLARLAGAPRGMRDADVARDLGIPPWKVRVLRGQLRGWTPTGLARAIRAVADADLAVKGGGNDSTLALTTALVAIGTARSA</sequence>
<protein>
    <recommendedName>
        <fullName evidence="1">DNA-directed DNA polymerase</fullName>
        <ecNumber evidence="1">2.7.7.7</ecNumber>
    </recommendedName>
</protein>
<feature type="domain" description="DNA polymerase III delta subunit-like C-terminal" evidence="8">
    <location>
        <begin position="212"/>
        <end position="322"/>
    </location>
</feature>
<dbReference type="Gene3D" id="1.20.272.10">
    <property type="match status" value="1"/>
</dbReference>
<evidence type="ECO:0000256" key="1">
    <source>
        <dbReference type="ARBA" id="ARBA00012417"/>
    </source>
</evidence>
<dbReference type="GO" id="GO:0009360">
    <property type="term" value="C:DNA polymerase III complex"/>
    <property type="evidence" value="ECO:0007669"/>
    <property type="project" value="TreeGrafter"/>
</dbReference>
<dbReference type="SUPFAM" id="SSF48019">
    <property type="entry name" value="post-AAA+ oligomerization domain-like"/>
    <property type="match status" value="1"/>
</dbReference>
<dbReference type="SUPFAM" id="SSF52540">
    <property type="entry name" value="P-loop containing nucleoside triphosphate hydrolases"/>
    <property type="match status" value="1"/>
</dbReference>
<dbReference type="InterPro" id="IPR005790">
    <property type="entry name" value="DNA_polIII_delta"/>
</dbReference>
<dbReference type="Gene3D" id="3.40.50.300">
    <property type="entry name" value="P-loop containing nucleotide triphosphate hydrolases"/>
    <property type="match status" value="1"/>
</dbReference>
<dbReference type="PANTHER" id="PTHR34388">
    <property type="entry name" value="DNA POLYMERASE III SUBUNIT DELTA"/>
    <property type="match status" value="1"/>
</dbReference>
<comment type="similarity">
    <text evidence="6">Belongs to the DNA polymerase HolA subunit family.</text>
</comment>
<dbReference type="PANTHER" id="PTHR34388:SF1">
    <property type="entry name" value="DNA POLYMERASE III SUBUNIT DELTA"/>
    <property type="match status" value="1"/>
</dbReference>